<dbReference type="OrthoDB" id="5431381at2"/>
<name>A0A1H4BLQ8_9BACT</name>
<dbReference type="GO" id="GO:0004190">
    <property type="term" value="F:aspartic-type endopeptidase activity"/>
    <property type="evidence" value="ECO:0007669"/>
    <property type="project" value="InterPro"/>
</dbReference>
<dbReference type="Gene3D" id="2.40.128.90">
    <property type="entry name" value="OMPT-like"/>
    <property type="match status" value="1"/>
</dbReference>
<feature type="signal peptide" evidence="1">
    <location>
        <begin position="1"/>
        <end position="23"/>
    </location>
</feature>
<keyword evidence="3" id="KW-1185">Reference proteome</keyword>
<evidence type="ECO:0000313" key="2">
    <source>
        <dbReference type="EMBL" id="SEA49037.1"/>
    </source>
</evidence>
<dbReference type="Proteomes" id="UP000199409">
    <property type="component" value="Unassembled WGS sequence"/>
</dbReference>
<dbReference type="GO" id="GO:0006508">
    <property type="term" value="P:proteolysis"/>
    <property type="evidence" value="ECO:0007669"/>
    <property type="project" value="InterPro"/>
</dbReference>
<dbReference type="InterPro" id="IPR020080">
    <property type="entry name" value="OM_adhesin/peptidase_omptin"/>
</dbReference>
<keyword evidence="1" id="KW-0732">Signal</keyword>
<dbReference type="EMBL" id="FNQN01000006">
    <property type="protein sequence ID" value="SEA49037.1"/>
    <property type="molecule type" value="Genomic_DNA"/>
</dbReference>
<evidence type="ECO:0000256" key="1">
    <source>
        <dbReference type="SAM" id="SignalP"/>
    </source>
</evidence>
<dbReference type="GO" id="GO:0009279">
    <property type="term" value="C:cell outer membrane"/>
    <property type="evidence" value="ECO:0007669"/>
    <property type="project" value="InterPro"/>
</dbReference>
<sequence length="324" mass="36817">MRPIYLFVVVCSLVVFGAASVWAAVDVSLGGGYLSGTTQYQIGGDYIGADGSTDELHFPVSELRFPLDAYVIKGQLGLNLFEKWGAMFHVETNLTDGDGQMEDSDWGVWDYSPSNSLDIYSESNSDMSMVAVEGKLTYQFYQGYYGQTALSVEKLNPGLKFLYHVGIGYKYQKYDFDVYDLEQSYPSSPAKPHSYVDGLVMTYEAEYQIPYLELGMELAVQDKFALELNVAYAPYMAFQDEDQHLLRSKVNIADHGWNGNALMARLNLRYSFYHHWYLQAEIESIRIESKGESKAYFSGVYDHTIDHEVLSHQLRSYLMLGYSF</sequence>
<dbReference type="InterPro" id="IPR053724">
    <property type="entry name" value="OMP_A26_sf"/>
</dbReference>
<dbReference type="STRING" id="37625.SAMN05660420_02271"/>
<evidence type="ECO:0000313" key="3">
    <source>
        <dbReference type="Proteomes" id="UP000199409"/>
    </source>
</evidence>
<dbReference type="RefSeq" id="WP_092348388.1">
    <property type="nucleotide sequence ID" value="NZ_FNQN01000006.1"/>
</dbReference>
<gene>
    <name evidence="2" type="ORF">SAMN05660420_02271</name>
</gene>
<dbReference type="AlphaFoldDB" id="A0A1H4BLQ8"/>
<feature type="chain" id="PRO_5011725389" evidence="1">
    <location>
        <begin position="24"/>
        <end position="324"/>
    </location>
</feature>
<dbReference type="Pfam" id="PF01278">
    <property type="entry name" value="Omptin"/>
    <property type="match status" value="1"/>
</dbReference>
<dbReference type="InterPro" id="IPR000036">
    <property type="entry name" value="Peptidase_A26_omptin"/>
</dbReference>
<dbReference type="SUPFAM" id="SSF69917">
    <property type="entry name" value="OMPT-like"/>
    <property type="match status" value="1"/>
</dbReference>
<proteinExistence type="predicted"/>
<accession>A0A1H4BLQ8</accession>
<reference evidence="2 3" key="1">
    <citation type="submission" date="2016-10" db="EMBL/GenBank/DDBJ databases">
        <authorList>
            <person name="de Groot N.N."/>
        </authorList>
    </citation>
    <scope>NUCLEOTIDE SEQUENCE [LARGE SCALE GENOMIC DNA]</scope>
    <source>
        <strain evidence="2 3">DSM 7343</strain>
    </source>
</reference>
<protein>
    <submittedName>
        <fullName evidence="2">Omptin family protein</fullName>
    </submittedName>
</protein>
<organism evidence="2 3">
    <name type="scientific">Desulfuromusa kysingii</name>
    <dbReference type="NCBI Taxonomy" id="37625"/>
    <lineage>
        <taxon>Bacteria</taxon>
        <taxon>Pseudomonadati</taxon>
        <taxon>Thermodesulfobacteriota</taxon>
        <taxon>Desulfuromonadia</taxon>
        <taxon>Desulfuromonadales</taxon>
        <taxon>Geopsychrobacteraceae</taxon>
        <taxon>Desulfuromusa</taxon>
    </lineage>
</organism>